<dbReference type="RefSeq" id="WP_353720321.1">
    <property type="nucleotide sequence ID" value="NZ_CP159289.1"/>
</dbReference>
<name>A0AAU8FMJ6_9BACT</name>
<accession>A0AAU8FMJ6</accession>
<organism evidence="1">
    <name type="scientific">Dyadobacter sp. 676</name>
    <dbReference type="NCBI Taxonomy" id="3088362"/>
    <lineage>
        <taxon>Bacteria</taxon>
        <taxon>Pseudomonadati</taxon>
        <taxon>Bacteroidota</taxon>
        <taxon>Cytophagia</taxon>
        <taxon>Cytophagales</taxon>
        <taxon>Spirosomataceae</taxon>
        <taxon>Dyadobacter</taxon>
    </lineage>
</organism>
<evidence type="ECO:0000313" key="1">
    <source>
        <dbReference type="EMBL" id="XCH25016.1"/>
    </source>
</evidence>
<reference evidence="1" key="1">
    <citation type="submission" date="2024-06" db="EMBL/GenBank/DDBJ databases">
        <title>Sequencing and assembly of the genome of Dyadobacter sp. strain 676, a symbiont of Cyamopsis tetragonoloba.</title>
        <authorList>
            <person name="Guro P."/>
            <person name="Sazanova A."/>
            <person name="Kuznetsova I."/>
            <person name="Belimov A."/>
            <person name="Safronova V."/>
        </authorList>
    </citation>
    <scope>NUCLEOTIDE SEQUENCE</scope>
    <source>
        <strain evidence="1">676</strain>
    </source>
</reference>
<gene>
    <name evidence="1" type="ORF">ABV298_00875</name>
</gene>
<sequence>MENSQENTTIDEVLPVNVDRFFVQKFSRWTDPSGRLLVVLGFYYGSGDKPETGRNHREALDLLSVHDEKVEYVQIRRFVNLVNLGKLTPWADQDFKAFA</sequence>
<proteinExistence type="predicted"/>
<protein>
    <submittedName>
        <fullName evidence="1">Uncharacterized protein</fullName>
    </submittedName>
</protein>
<dbReference type="EMBL" id="CP159289">
    <property type="protein sequence ID" value="XCH25016.1"/>
    <property type="molecule type" value="Genomic_DNA"/>
</dbReference>
<dbReference type="AlphaFoldDB" id="A0AAU8FMJ6"/>